<name>K9J4L3_DESRO</name>
<evidence type="ECO:0000313" key="1">
    <source>
        <dbReference type="EMBL" id="JAA50529.1"/>
    </source>
</evidence>
<dbReference type="EMBL" id="GABZ01002996">
    <property type="protein sequence ID" value="JAA50529.1"/>
    <property type="molecule type" value="mRNA"/>
</dbReference>
<protein>
    <submittedName>
        <fullName evidence="1">Uncharacterized protein</fullName>
    </submittedName>
</protein>
<proteinExistence type="evidence at transcript level"/>
<accession>K9J4L3</accession>
<organism evidence="1">
    <name type="scientific">Desmodus rotundus</name>
    <name type="common">Vampire bat</name>
    <dbReference type="NCBI Taxonomy" id="9430"/>
    <lineage>
        <taxon>Eukaryota</taxon>
        <taxon>Metazoa</taxon>
        <taxon>Chordata</taxon>
        <taxon>Craniata</taxon>
        <taxon>Vertebrata</taxon>
        <taxon>Euteleostomi</taxon>
        <taxon>Mammalia</taxon>
        <taxon>Eutheria</taxon>
        <taxon>Laurasiatheria</taxon>
        <taxon>Chiroptera</taxon>
        <taxon>Yangochiroptera</taxon>
        <taxon>Phyllostomidae</taxon>
        <taxon>Desmodontinae</taxon>
        <taxon>Desmodus</taxon>
    </lineage>
</organism>
<dbReference type="AlphaFoldDB" id="K9J4L3"/>
<sequence>LAFCVLSEAPAFVSSLKGGLDRTCSTCLTNEKKGWSAVSYVRGGSSHQEQGICVSQPQEAVCGFRVSVSCSPCIHLFRSFSLESDEVTLDFMYFMICLIEGPVTNRCLGHLLRDMYVFSSMLNLLK</sequence>
<reference evidence="1" key="1">
    <citation type="submission" date="2012-11" db="EMBL/GenBank/DDBJ databases">
        <title>The Vampirome: Transcriptome and Proteome Analysis of the Submandibular and Accessory Glands of the Vampire Bat and Vector of Human Rabies, Desmodus rotundus.</title>
        <authorList>
            <person name="Francischetti I.M.B."/>
            <person name="Assumpcao T.C.F."/>
            <person name="Ma D."/>
            <person name="Vicente E.C."/>
            <person name="Ribeiro J.M.C."/>
        </authorList>
    </citation>
    <scope>NUCLEOTIDE SEQUENCE</scope>
    <source>
        <tissue evidence="1">Salivary gland</tissue>
    </source>
</reference>
<feature type="non-terminal residue" evidence="1">
    <location>
        <position position="1"/>
    </location>
</feature>